<dbReference type="AlphaFoldDB" id="A0AAE0C6Q5"/>
<evidence type="ECO:0000313" key="1">
    <source>
        <dbReference type="EMBL" id="KAK3248909.1"/>
    </source>
</evidence>
<evidence type="ECO:0000313" key="2">
    <source>
        <dbReference type="Proteomes" id="UP001190700"/>
    </source>
</evidence>
<protein>
    <submittedName>
        <fullName evidence="1">Uncharacterized protein</fullName>
    </submittedName>
</protein>
<name>A0AAE0C6Q5_9CHLO</name>
<accession>A0AAE0C6Q5</accession>
<keyword evidence="2" id="KW-1185">Reference proteome</keyword>
<comment type="caution">
    <text evidence="1">The sequence shown here is derived from an EMBL/GenBank/DDBJ whole genome shotgun (WGS) entry which is preliminary data.</text>
</comment>
<dbReference type="Proteomes" id="UP001190700">
    <property type="component" value="Unassembled WGS sequence"/>
</dbReference>
<organism evidence="1 2">
    <name type="scientific">Cymbomonas tetramitiformis</name>
    <dbReference type="NCBI Taxonomy" id="36881"/>
    <lineage>
        <taxon>Eukaryota</taxon>
        <taxon>Viridiplantae</taxon>
        <taxon>Chlorophyta</taxon>
        <taxon>Pyramimonadophyceae</taxon>
        <taxon>Pyramimonadales</taxon>
        <taxon>Pyramimonadaceae</taxon>
        <taxon>Cymbomonas</taxon>
    </lineage>
</organism>
<reference evidence="1 2" key="1">
    <citation type="journal article" date="2015" name="Genome Biol. Evol.">
        <title>Comparative Genomics of a Bacterivorous Green Alga Reveals Evolutionary Causalities and Consequences of Phago-Mixotrophic Mode of Nutrition.</title>
        <authorList>
            <person name="Burns J.A."/>
            <person name="Paasch A."/>
            <person name="Narechania A."/>
            <person name="Kim E."/>
        </authorList>
    </citation>
    <scope>NUCLEOTIDE SEQUENCE [LARGE SCALE GENOMIC DNA]</scope>
    <source>
        <strain evidence="1 2">PLY_AMNH</strain>
    </source>
</reference>
<sequence>MSKGFATDQHFSRQDSGNEGLWLEFKGEITPSCRHPCLVLLLTETRDLSEIKEDPLFSEQANQLLYNFLSRVTTKTASAVVGGYSPDSDGCASWQQLFKLRRNTSGVYFTRQVKNHFAHASKLSALAPPLHVFLGVKESLHKIREYSAVAKVTPSGKQLCLETVETTFAAMVMATLHPDYVFIKTKFVGERLPNVNRLEEVSFHYDNSIAPNGAAMETGAAIANDRQRQAELKREQLDKKVGCATCHRLGHDVKDCFITKREEFFKRRPQAQDTFMKKVLAYQKHGKLPASEKACAVTEERTLSSTLG</sequence>
<proteinExistence type="predicted"/>
<gene>
    <name evidence="1" type="ORF">CYMTET_41650</name>
</gene>
<dbReference type="EMBL" id="LGRX02027718">
    <property type="protein sequence ID" value="KAK3248909.1"/>
    <property type="molecule type" value="Genomic_DNA"/>
</dbReference>